<dbReference type="AlphaFoldDB" id="A0A5E4XV88"/>
<proteinExistence type="predicted"/>
<accession>A0A5E4XV88</accession>
<evidence type="ECO:0000313" key="2">
    <source>
        <dbReference type="Proteomes" id="UP000337189"/>
    </source>
</evidence>
<sequence length="56" mass="6323">MKQERLAVAAPKRRRCGSYVREIGLAPENIVNRDFGAATPNEKWLADLLQLLVSTR</sequence>
<organism evidence="1 2">
    <name type="scientific">Pandoraea communis</name>
    <dbReference type="NCBI Taxonomy" id="2508297"/>
    <lineage>
        <taxon>Bacteria</taxon>
        <taxon>Pseudomonadati</taxon>
        <taxon>Pseudomonadota</taxon>
        <taxon>Betaproteobacteria</taxon>
        <taxon>Burkholderiales</taxon>
        <taxon>Burkholderiaceae</taxon>
        <taxon>Pandoraea</taxon>
    </lineage>
</organism>
<dbReference type="Proteomes" id="UP000337189">
    <property type="component" value="Unassembled WGS sequence"/>
</dbReference>
<reference evidence="1 2" key="1">
    <citation type="submission" date="2019-08" db="EMBL/GenBank/DDBJ databases">
        <authorList>
            <person name="Peeters C."/>
        </authorList>
    </citation>
    <scope>NUCLEOTIDE SEQUENCE [LARGE SCALE GENOMIC DNA]</scope>
    <source>
        <strain evidence="1 2">LMG 31110</strain>
    </source>
</reference>
<evidence type="ECO:0000313" key="1">
    <source>
        <dbReference type="EMBL" id="VVE40250.1"/>
    </source>
</evidence>
<dbReference type="EMBL" id="CABPSJ010000006">
    <property type="protein sequence ID" value="VVE40250.1"/>
    <property type="molecule type" value="Genomic_DNA"/>
</dbReference>
<protein>
    <submittedName>
        <fullName evidence="1">Transposase</fullName>
    </submittedName>
</protein>
<gene>
    <name evidence="1" type="ORF">PCO31110_04166</name>
</gene>
<name>A0A5E4XV88_9BURK</name>